<keyword evidence="2" id="KW-1185">Reference proteome</keyword>
<gene>
    <name evidence="1" type="ORF">MEUPH1_LOCUS25001</name>
</gene>
<sequence length="124" mass="14461">MNRLGKVLTNDNINILIEQIDNGNTSEFEGSEEEEDFDMVNNIINDNEDIDQLLLENDEYFEQLENSNLNFGYGTSVDTSQIDTSNNSNNNLNPNVQQIKYINIMKWLRTNRFKPKKKINSFFT</sequence>
<evidence type="ECO:0000313" key="1">
    <source>
        <dbReference type="EMBL" id="CAI6370932.1"/>
    </source>
</evidence>
<dbReference type="AlphaFoldDB" id="A0AAV0XU34"/>
<name>A0AAV0XU34_9HEMI</name>
<dbReference type="Proteomes" id="UP001160148">
    <property type="component" value="Unassembled WGS sequence"/>
</dbReference>
<reference evidence="1 2" key="1">
    <citation type="submission" date="2023-01" db="EMBL/GenBank/DDBJ databases">
        <authorList>
            <person name="Whitehead M."/>
        </authorList>
    </citation>
    <scope>NUCLEOTIDE SEQUENCE [LARGE SCALE GENOMIC DNA]</scope>
</reference>
<protein>
    <submittedName>
        <fullName evidence="1">Uncharacterized protein</fullName>
    </submittedName>
</protein>
<comment type="caution">
    <text evidence="1">The sequence shown here is derived from an EMBL/GenBank/DDBJ whole genome shotgun (WGS) entry which is preliminary data.</text>
</comment>
<proteinExistence type="predicted"/>
<accession>A0AAV0XU34</accession>
<evidence type="ECO:0000313" key="2">
    <source>
        <dbReference type="Proteomes" id="UP001160148"/>
    </source>
</evidence>
<dbReference type="EMBL" id="CARXXK010000646">
    <property type="protein sequence ID" value="CAI6370932.1"/>
    <property type="molecule type" value="Genomic_DNA"/>
</dbReference>
<organism evidence="1 2">
    <name type="scientific">Macrosiphum euphorbiae</name>
    <name type="common">potato aphid</name>
    <dbReference type="NCBI Taxonomy" id="13131"/>
    <lineage>
        <taxon>Eukaryota</taxon>
        <taxon>Metazoa</taxon>
        <taxon>Ecdysozoa</taxon>
        <taxon>Arthropoda</taxon>
        <taxon>Hexapoda</taxon>
        <taxon>Insecta</taxon>
        <taxon>Pterygota</taxon>
        <taxon>Neoptera</taxon>
        <taxon>Paraneoptera</taxon>
        <taxon>Hemiptera</taxon>
        <taxon>Sternorrhyncha</taxon>
        <taxon>Aphidomorpha</taxon>
        <taxon>Aphidoidea</taxon>
        <taxon>Aphididae</taxon>
        <taxon>Macrosiphini</taxon>
        <taxon>Macrosiphum</taxon>
    </lineage>
</organism>